<proteinExistence type="predicted"/>
<reference evidence="1" key="1">
    <citation type="submission" date="2015-12" db="EMBL/GenBank/DDBJ databases">
        <title>Gene expression during late stages of embryo sac development: a critical building block for successful pollen-pistil interactions.</title>
        <authorList>
            <person name="Liu Y."/>
            <person name="Joly V."/>
            <person name="Sabar M."/>
            <person name="Matton D.P."/>
        </authorList>
    </citation>
    <scope>NUCLEOTIDE SEQUENCE</scope>
</reference>
<protein>
    <submittedName>
        <fullName evidence="1">Putative ovule protein</fullName>
    </submittedName>
</protein>
<dbReference type="EMBL" id="GEDG01032325">
    <property type="protein sequence ID" value="JAP10867.1"/>
    <property type="molecule type" value="Transcribed_RNA"/>
</dbReference>
<feature type="non-terminal residue" evidence="1">
    <location>
        <position position="1"/>
    </location>
</feature>
<name>A0A0V0GSG0_SOLCH</name>
<sequence length="74" mass="8687">QRNKYRKKIVQKFSKKTLFNNTPRRGTLDILYSAPRSNCFAHQTCIPCHRVRGRRVGHIIFTNGEVFYSSETTL</sequence>
<accession>A0A0V0GSG0</accession>
<organism evidence="1">
    <name type="scientific">Solanum chacoense</name>
    <name type="common">Chaco potato</name>
    <dbReference type="NCBI Taxonomy" id="4108"/>
    <lineage>
        <taxon>Eukaryota</taxon>
        <taxon>Viridiplantae</taxon>
        <taxon>Streptophyta</taxon>
        <taxon>Embryophyta</taxon>
        <taxon>Tracheophyta</taxon>
        <taxon>Spermatophyta</taxon>
        <taxon>Magnoliopsida</taxon>
        <taxon>eudicotyledons</taxon>
        <taxon>Gunneridae</taxon>
        <taxon>Pentapetalae</taxon>
        <taxon>asterids</taxon>
        <taxon>lamiids</taxon>
        <taxon>Solanales</taxon>
        <taxon>Solanaceae</taxon>
        <taxon>Solanoideae</taxon>
        <taxon>Solaneae</taxon>
        <taxon>Solanum</taxon>
    </lineage>
</organism>
<dbReference type="AlphaFoldDB" id="A0A0V0GSG0"/>
<evidence type="ECO:0000313" key="1">
    <source>
        <dbReference type="EMBL" id="JAP10867.1"/>
    </source>
</evidence>